<feature type="domain" description="Peptidase S9 prolyl oligopeptidase catalytic" evidence="2">
    <location>
        <begin position="69"/>
        <end position="203"/>
    </location>
</feature>
<organism evidence="3 4">
    <name type="scientific">Purpureocillium takamizusanense</name>
    <dbReference type="NCBI Taxonomy" id="2060973"/>
    <lineage>
        <taxon>Eukaryota</taxon>
        <taxon>Fungi</taxon>
        <taxon>Dikarya</taxon>
        <taxon>Ascomycota</taxon>
        <taxon>Pezizomycotina</taxon>
        <taxon>Sordariomycetes</taxon>
        <taxon>Hypocreomycetidae</taxon>
        <taxon>Hypocreales</taxon>
        <taxon>Ophiocordycipitaceae</taxon>
        <taxon>Purpureocillium</taxon>
    </lineage>
</organism>
<feature type="transmembrane region" description="Helical" evidence="1">
    <location>
        <begin position="35"/>
        <end position="54"/>
    </location>
</feature>
<dbReference type="SUPFAM" id="SSF53474">
    <property type="entry name" value="alpha/beta-Hydrolases"/>
    <property type="match status" value="1"/>
</dbReference>
<sequence>MTTTVLTRHSDSILPFSPTITHFCKHGSSARPWRLCYTMIWRIVVALLLLSFTAPPPVVLAVSPIRAYNVDPSSVSVSGLSSGGFMAAQLGVASSDVFKTGFGVFAGGPYDCARNQTFTMCVGNQTPSITIPTANMRAWSSSKAIASVENLASRRIFMQVGTADSTVGVNPMKQLRAQLSAFVDDPAHQVSFVTLDGAAHVFPTDFDGEGDNSCGESAEPWISNCRYDGAGAVLGWMYGGNLTARNEGSPTGTTVSFDQTGEFGARGLDSTGYLYVPSACQRGGSNNNQVCRLHVALHGCLQSHSQIGSKFMDNTGYKKWADTNNIIILFPQAKVDNSQHIIWNGIPIPNASACWDWVGWYGADADQRGGTEMAAIVNQVRAIVRGFDG</sequence>
<dbReference type="Pfam" id="PF00326">
    <property type="entry name" value="Peptidase_S9"/>
    <property type="match status" value="1"/>
</dbReference>
<dbReference type="InterPro" id="IPR001375">
    <property type="entry name" value="Peptidase_S9_cat"/>
</dbReference>
<gene>
    <name evidence="3" type="ORF">JDV02_007301</name>
</gene>
<dbReference type="GeneID" id="72069249"/>
<name>A0A9Q8QKJ7_9HYPO</name>
<dbReference type="Gene3D" id="3.40.50.1820">
    <property type="entry name" value="alpha/beta hydrolase"/>
    <property type="match status" value="2"/>
</dbReference>
<dbReference type="PANTHER" id="PTHR42972">
    <property type="entry name" value="TOL-PAL SYSTEM PROTEIN TOLB"/>
    <property type="match status" value="1"/>
</dbReference>
<dbReference type="AlphaFoldDB" id="A0A9Q8QKJ7"/>
<dbReference type="EMBL" id="CP086359">
    <property type="protein sequence ID" value="UNI21300.1"/>
    <property type="molecule type" value="Genomic_DNA"/>
</dbReference>
<evidence type="ECO:0000259" key="2">
    <source>
        <dbReference type="Pfam" id="PF00326"/>
    </source>
</evidence>
<dbReference type="OrthoDB" id="6020543at2759"/>
<accession>A0A9Q8QKJ7</accession>
<dbReference type="GO" id="GO:0006508">
    <property type="term" value="P:proteolysis"/>
    <property type="evidence" value="ECO:0007669"/>
    <property type="project" value="InterPro"/>
</dbReference>
<evidence type="ECO:0000313" key="4">
    <source>
        <dbReference type="Proteomes" id="UP000829364"/>
    </source>
</evidence>
<dbReference type="GO" id="GO:0008236">
    <property type="term" value="F:serine-type peptidase activity"/>
    <property type="evidence" value="ECO:0007669"/>
    <property type="project" value="InterPro"/>
</dbReference>
<keyword evidence="1" id="KW-0472">Membrane</keyword>
<dbReference type="KEGG" id="ptkz:JDV02_007301"/>
<keyword evidence="1" id="KW-1133">Transmembrane helix</keyword>
<evidence type="ECO:0000313" key="3">
    <source>
        <dbReference type="EMBL" id="UNI21300.1"/>
    </source>
</evidence>
<reference evidence="3" key="1">
    <citation type="submission" date="2021-11" db="EMBL/GenBank/DDBJ databases">
        <title>Purpureocillium_takamizusanense_genome.</title>
        <authorList>
            <person name="Nguyen N.-H."/>
        </authorList>
    </citation>
    <scope>NUCLEOTIDE SEQUENCE</scope>
    <source>
        <strain evidence="3">PT3</strain>
    </source>
</reference>
<keyword evidence="4" id="KW-1185">Reference proteome</keyword>
<dbReference type="RefSeq" id="XP_047844781.1">
    <property type="nucleotide sequence ID" value="XM_047988783.1"/>
</dbReference>
<keyword evidence="1" id="KW-0812">Transmembrane</keyword>
<dbReference type="Proteomes" id="UP000829364">
    <property type="component" value="Chromosome 6"/>
</dbReference>
<dbReference type="PANTHER" id="PTHR42972:SF8">
    <property type="entry name" value="POLYHYDROXYBUTYRATE DEPOLYMERASE"/>
    <property type="match status" value="1"/>
</dbReference>
<dbReference type="InterPro" id="IPR029058">
    <property type="entry name" value="AB_hydrolase_fold"/>
</dbReference>
<evidence type="ECO:0000256" key="1">
    <source>
        <dbReference type="SAM" id="Phobius"/>
    </source>
</evidence>
<protein>
    <recommendedName>
        <fullName evidence="2">Peptidase S9 prolyl oligopeptidase catalytic domain-containing protein</fullName>
    </recommendedName>
</protein>
<proteinExistence type="predicted"/>